<dbReference type="GO" id="GO:0016020">
    <property type="term" value="C:membrane"/>
    <property type="evidence" value="ECO:0007669"/>
    <property type="project" value="TreeGrafter"/>
</dbReference>
<dbReference type="GO" id="GO:0016810">
    <property type="term" value="F:hydrolase activity, acting on carbon-nitrogen (but not peptide) bonds"/>
    <property type="evidence" value="ECO:0007669"/>
    <property type="project" value="InterPro"/>
</dbReference>
<dbReference type="CDD" id="cd10917">
    <property type="entry name" value="CE4_NodB_like_6s_7s"/>
    <property type="match status" value="1"/>
</dbReference>
<evidence type="ECO:0000256" key="2">
    <source>
        <dbReference type="ARBA" id="ARBA00022801"/>
    </source>
</evidence>
<dbReference type="Pfam" id="PF01522">
    <property type="entry name" value="Polysacc_deac_1"/>
    <property type="match status" value="1"/>
</dbReference>
<name>A0A5J5IP68_9BACT</name>
<keyword evidence="5" id="KW-1185">Reference proteome</keyword>
<dbReference type="InterPro" id="IPR002509">
    <property type="entry name" value="NODB_dom"/>
</dbReference>
<protein>
    <submittedName>
        <fullName evidence="4">Polysaccharide deacetylase family protein</fullName>
    </submittedName>
</protein>
<dbReference type="PANTHER" id="PTHR10587:SF133">
    <property type="entry name" value="CHITIN DEACETYLASE 1-RELATED"/>
    <property type="match status" value="1"/>
</dbReference>
<evidence type="ECO:0000313" key="4">
    <source>
        <dbReference type="EMBL" id="KAA9041754.1"/>
    </source>
</evidence>
<comment type="caution">
    <text evidence="4">The sequence shown here is derived from an EMBL/GenBank/DDBJ whole genome shotgun (WGS) entry which is preliminary data.</text>
</comment>
<evidence type="ECO:0000313" key="5">
    <source>
        <dbReference type="Proteomes" id="UP000326903"/>
    </source>
</evidence>
<dbReference type="InterPro" id="IPR050248">
    <property type="entry name" value="Polysacc_deacetylase_ArnD"/>
</dbReference>
<dbReference type="InterPro" id="IPR011330">
    <property type="entry name" value="Glyco_hydro/deAcase_b/a-brl"/>
</dbReference>
<sequence>MLYFVKTPAFIKKLYPECLWNVETNENILYITFDDGPTPQVTSSVLEVLKKYNAKATFFCIGKNVKEHFDIYKQIISDGHKPANHTFNHLNGWKTDDKKYLEDIAEASNIIDSGFFRPPYGRITKFQLRALQGEKFKLKTVMWDVLSGDFDVKISPENCYLNVINNAKAGSIIVFHDSVKAFPRLEYALPKFLDFFSAKGFQFKIL</sequence>
<evidence type="ECO:0000256" key="1">
    <source>
        <dbReference type="ARBA" id="ARBA00022723"/>
    </source>
</evidence>
<dbReference type="RefSeq" id="WP_150413874.1">
    <property type="nucleotide sequence ID" value="NZ_VYQF01000001.1"/>
</dbReference>
<dbReference type="Gene3D" id="3.20.20.370">
    <property type="entry name" value="Glycoside hydrolase/deacetylase"/>
    <property type="match status" value="1"/>
</dbReference>
<accession>A0A5J5IP68</accession>
<feature type="domain" description="NodB homology" evidence="3">
    <location>
        <begin position="27"/>
        <end position="204"/>
    </location>
</feature>
<keyword evidence="2" id="KW-0378">Hydrolase</keyword>
<reference evidence="4 5" key="1">
    <citation type="submission" date="2019-09" db="EMBL/GenBank/DDBJ databases">
        <title>Draft genome sequence of Ginsengibacter sp. BR5-29.</title>
        <authorList>
            <person name="Im W.-T."/>
        </authorList>
    </citation>
    <scope>NUCLEOTIDE SEQUENCE [LARGE SCALE GENOMIC DNA]</scope>
    <source>
        <strain evidence="4 5">BR5-29</strain>
    </source>
</reference>
<dbReference type="PANTHER" id="PTHR10587">
    <property type="entry name" value="GLYCOSYL TRANSFERASE-RELATED"/>
    <property type="match status" value="1"/>
</dbReference>
<keyword evidence="1" id="KW-0479">Metal-binding</keyword>
<evidence type="ECO:0000259" key="3">
    <source>
        <dbReference type="PROSITE" id="PS51677"/>
    </source>
</evidence>
<dbReference type="GO" id="GO:0046872">
    <property type="term" value="F:metal ion binding"/>
    <property type="evidence" value="ECO:0007669"/>
    <property type="project" value="UniProtKB-KW"/>
</dbReference>
<dbReference type="AlphaFoldDB" id="A0A5J5IP68"/>
<dbReference type="EMBL" id="VYQF01000001">
    <property type="protein sequence ID" value="KAA9041754.1"/>
    <property type="molecule type" value="Genomic_DNA"/>
</dbReference>
<gene>
    <name evidence="4" type="ORF">FW778_06980</name>
</gene>
<dbReference type="GO" id="GO:0005975">
    <property type="term" value="P:carbohydrate metabolic process"/>
    <property type="evidence" value="ECO:0007669"/>
    <property type="project" value="InterPro"/>
</dbReference>
<dbReference type="PROSITE" id="PS51677">
    <property type="entry name" value="NODB"/>
    <property type="match status" value="1"/>
</dbReference>
<dbReference type="Proteomes" id="UP000326903">
    <property type="component" value="Unassembled WGS sequence"/>
</dbReference>
<dbReference type="SUPFAM" id="SSF88713">
    <property type="entry name" value="Glycoside hydrolase/deacetylase"/>
    <property type="match status" value="1"/>
</dbReference>
<organism evidence="4 5">
    <name type="scientific">Ginsengibacter hankyongi</name>
    <dbReference type="NCBI Taxonomy" id="2607284"/>
    <lineage>
        <taxon>Bacteria</taxon>
        <taxon>Pseudomonadati</taxon>
        <taxon>Bacteroidota</taxon>
        <taxon>Chitinophagia</taxon>
        <taxon>Chitinophagales</taxon>
        <taxon>Chitinophagaceae</taxon>
        <taxon>Ginsengibacter</taxon>
    </lineage>
</organism>
<proteinExistence type="predicted"/>